<organism evidence="1 2">
    <name type="scientific">Protopolystoma xenopodis</name>
    <dbReference type="NCBI Taxonomy" id="117903"/>
    <lineage>
        <taxon>Eukaryota</taxon>
        <taxon>Metazoa</taxon>
        <taxon>Spiralia</taxon>
        <taxon>Lophotrochozoa</taxon>
        <taxon>Platyhelminthes</taxon>
        <taxon>Monogenea</taxon>
        <taxon>Polyopisthocotylea</taxon>
        <taxon>Polystomatidea</taxon>
        <taxon>Polystomatidae</taxon>
        <taxon>Protopolystoma</taxon>
    </lineage>
</organism>
<sequence length="116" mass="13071">MKESSFVHLRVCSLNGRKIYSLEMASTEQIEQIYIYIDKARGIQSSGESTIRDYVLVNMSGFDAKLRSTNEASDSQGVLCQRWMLTDLSQTLADADLSGHILLRMAPLKKPTMTKH</sequence>
<keyword evidence="2" id="KW-1185">Reference proteome</keyword>
<comment type="caution">
    <text evidence="1">The sequence shown here is derived from an EMBL/GenBank/DDBJ whole genome shotgun (WGS) entry which is preliminary data.</text>
</comment>
<name>A0A448WYY7_9PLAT</name>
<gene>
    <name evidence="1" type="ORF">PXEA_LOCUS17197</name>
</gene>
<dbReference type="Proteomes" id="UP000784294">
    <property type="component" value="Unassembled WGS sequence"/>
</dbReference>
<dbReference type="AlphaFoldDB" id="A0A448WYY7"/>
<evidence type="ECO:0000313" key="2">
    <source>
        <dbReference type="Proteomes" id="UP000784294"/>
    </source>
</evidence>
<proteinExistence type="predicted"/>
<protein>
    <submittedName>
        <fullName evidence="1">Uncharacterized protein</fullName>
    </submittedName>
</protein>
<dbReference type="EMBL" id="CAAALY010063737">
    <property type="protein sequence ID" value="VEL23757.1"/>
    <property type="molecule type" value="Genomic_DNA"/>
</dbReference>
<accession>A0A448WYY7</accession>
<evidence type="ECO:0000313" key="1">
    <source>
        <dbReference type="EMBL" id="VEL23757.1"/>
    </source>
</evidence>
<reference evidence="1" key="1">
    <citation type="submission" date="2018-11" db="EMBL/GenBank/DDBJ databases">
        <authorList>
            <consortium name="Pathogen Informatics"/>
        </authorList>
    </citation>
    <scope>NUCLEOTIDE SEQUENCE</scope>
</reference>